<keyword evidence="1" id="KW-1133">Transmembrane helix</keyword>
<evidence type="ECO:0000259" key="2">
    <source>
        <dbReference type="Pfam" id="PF07811"/>
    </source>
</evidence>
<keyword evidence="1" id="KW-0812">Transmembrane</keyword>
<protein>
    <recommendedName>
        <fullName evidence="2">TadE-like domain-containing protein</fullName>
    </recommendedName>
</protein>
<dbReference type="EMBL" id="PDDX01000001">
    <property type="protein sequence ID" value="PHI29950.1"/>
    <property type="molecule type" value="Genomic_DNA"/>
</dbReference>
<accession>A0A2C6C0S4</accession>
<dbReference type="STRING" id="1111728.GCA_000427805_01730"/>
<dbReference type="RefSeq" id="WP_029096454.1">
    <property type="nucleotide sequence ID" value="NZ_PDDX01000001.1"/>
</dbReference>
<keyword evidence="4" id="KW-1185">Reference proteome</keyword>
<reference evidence="4" key="1">
    <citation type="submission" date="2017-09" db="EMBL/GenBank/DDBJ databases">
        <title>FDA dAtabase for Regulatory Grade micrObial Sequences (FDA-ARGOS): Supporting development and validation of Infectious Disease Dx tests.</title>
        <authorList>
            <person name="Minogue T."/>
            <person name="Wolcott M."/>
            <person name="Wasieloski L."/>
            <person name="Aguilar W."/>
            <person name="Moore D."/>
            <person name="Tallon L."/>
            <person name="Sadzewicz L."/>
            <person name="Ott S."/>
            <person name="Zhao X."/>
            <person name="Nagaraj S."/>
            <person name="Vavikolanu K."/>
            <person name="Aluvathingal J."/>
            <person name="Nadendla S."/>
            <person name="Sichtig H."/>
        </authorList>
    </citation>
    <scope>NUCLEOTIDE SEQUENCE [LARGE SCALE GENOMIC DNA]</scope>
    <source>
        <strain evidence="4">FDAARGOS_387</strain>
    </source>
</reference>
<organism evidence="3 4">
    <name type="scientific">Budvicia aquatica</name>
    <dbReference type="NCBI Taxonomy" id="82979"/>
    <lineage>
        <taxon>Bacteria</taxon>
        <taxon>Pseudomonadati</taxon>
        <taxon>Pseudomonadota</taxon>
        <taxon>Gammaproteobacteria</taxon>
        <taxon>Enterobacterales</taxon>
        <taxon>Budviciaceae</taxon>
        <taxon>Budvicia</taxon>
    </lineage>
</organism>
<evidence type="ECO:0000313" key="4">
    <source>
        <dbReference type="Proteomes" id="UP000224974"/>
    </source>
</evidence>
<keyword evidence="1" id="KW-0472">Membrane</keyword>
<sequence length="160" mass="18414">MYILKKITGRYFKEDGAIAIELSLVLIPFLVSIFFIIELCRVMYLSSALDLVLAESGRYISLKDGVSEYSAEFERALEENVKFWPLLYTGNEITVTVKQCKDISEIINFTCITGGASTDKSLAIYSFKYNYEPVFFFFGSSFFTSIFERNIVYVQEQNRI</sequence>
<evidence type="ECO:0000313" key="3">
    <source>
        <dbReference type="EMBL" id="PHI29950.1"/>
    </source>
</evidence>
<dbReference type="InterPro" id="IPR012495">
    <property type="entry name" value="TadE-like_dom"/>
</dbReference>
<comment type="caution">
    <text evidence="3">The sequence shown here is derived from an EMBL/GenBank/DDBJ whole genome shotgun (WGS) entry which is preliminary data.</text>
</comment>
<name>A0A2C6C0S4_9GAMM</name>
<proteinExistence type="predicted"/>
<feature type="domain" description="TadE-like" evidence="2">
    <location>
        <begin position="16"/>
        <end position="58"/>
    </location>
</feature>
<gene>
    <name evidence="3" type="ORF">CRN84_11680</name>
</gene>
<dbReference type="Proteomes" id="UP000224974">
    <property type="component" value="Unassembled WGS sequence"/>
</dbReference>
<evidence type="ECO:0000256" key="1">
    <source>
        <dbReference type="SAM" id="Phobius"/>
    </source>
</evidence>
<dbReference type="OrthoDB" id="6624313at2"/>
<dbReference type="AlphaFoldDB" id="A0A2C6C0S4"/>
<feature type="transmembrane region" description="Helical" evidence="1">
    <location>
        <begin position="16"/>
        <end position="37"/>
    </location>
</feature>
<dbReference type="Pfam" id="PF07811">
    <property type="entry name" value="TadE"/>
    <property type="match status" value="1"/>
</dbReference>